<evidence type="ECO:0000313" key="2">
    <source>
        <dbReference type="Proteomes" id="UP000217790"/>
    </source>
</evidence>
<proteinExistence type="predicted"/>
<accession>A0A2H3E218</accession>
<dbReference type="AlphaFoldDB" id="A0A2H3E218"/>
<organism evidence="1 2">
    <name type="scientific">Armillaria gallica</name>
    <name type="common">Bulbous honey fungus</name>
    <name type="synonym">Armillaria bulbosa</name>
    <dbReference type="NCBI Taxonomy" id="47427"/>
    <lineage>
        <taxon>Eukaryota</taxon>
        <taxon>Fungi</taxon>
        <taxon>Dikarya</taxon>
        <taxon>Basidiomycota</taxon>
        <taxon>Agaricomycotina</taxon>
        <taxon>Agaricomycetes</taxon>
        <taxon>Agaricomycetidae</taxon>
        <taxon>Agaricales</taxon>
        <taxon>Marasmiineae</taxon>
        <taxon>Physalacriaceae</taxon>
        <taxon>Armillaria</taxon>
    </lineage>
</organism>
<evidence type="ECO:0000313" key="1">
    <source>
        <dbReference type="EMBL" id="PBL01506.1"/>
    </source>
</evidence>
<sequence length="67" mass="7639">MITPSKSGIPLIHYVLSMLNNMINKLNKIIITESLFAGVYAAAIQAHQVLCKYYWKTDESYVPYSNE</sequence>
<dbReference type="EMBL" id="KZ293646">
    <property type="protein sequence ID" value="PBL01506.1"/>
    <property type="molecule type" value="Genomic_DNA"/>
</dbReference>
<reference evidence="2" key="1">
    <citation type="journal article" date="2017" name="Nat. Ecol. Evol.">
        <title>Genome expansion and lineage-specific genetic innovations in the forest pathogenic fungi Armillaria.</title>
        <authorList>
            <person name="Sipos G."/>
            <person name="Prasanna A.N."/>
            <person name="Walter M.C."/>
            <person name="O'Connor E."/>
            <person name="Balint B."/>
            <person name="Krizsan K."/>
            <person name="Kiss B."/>
            <person name="Hess J."/>
            <person name="Varga T."/>
            <person name="Slot J."/>
            <person name="Riley R."/>
            <person name="Boka B."/>
            <person name="Rigling D."/>
            <person name="Barry K."/>
            <person name="Lee J."/>
            <person name="Mihaltcheva S."/>
            <person name="LaButti K."/>
            <person name="Lipzen A."/>
            <person name="Waldron R."/>
            <person name="Moloney N.M."/>
            <person name="Sperisen C."/>
            <person name="Kredics L."/>
            <person name="Vagvoelgyi C."/>
            <person name="Patrignani A."/>
            <person name="Fitzpatrick D."/>
            <person name="Nagy I."/>
            <person name="Doyle S."/>
            <person name="Anderson J.B."/>
            <person name="Grigoriev I.V."/>
            <person name="Gueldener U."/>
            <person name="Muensterkoetter M."/>
            <person name="Nagy L.G."/>
        </authorList>
    </citation>
    <scope>NUCLEOTIDE SEQUENCE [LARGE SCALE GENOMIC DNA]</scope>
    <source>
        <strain evidence="2">Ar21-2</strain>
    </source>
</reference>
<gene>
    <name evidence="1" type="ORF">ARMGADRAFT_917580</name>
</gene>
<dbReference type="OrthoDB" id="3359487at2759"/>
<dbReference type="Proteomes" id="UP000217790">
    <property type="component" value="Unassembled WGS sequence"/>
</dbReference>
<protein>
    <submittedName>
        <fullName evidence="1">Uncharacterized protein</fullName>
    </submittedName>
</protein>
<dbReference type="InParanoid" id="A0A2H3E218"/>
<keyword evidence="2" id="KW-1185">Reference proteome</keyword>
<name>A0A2H3E218_ARMGA</name>